<dbReference type="InterPro" id="IPR027417">
    <property type="entry name" value="P-loop_NTPase"/>
</dbReference>
<dbReference type="PANTHER" id="PTHR13696:SF96">
    <property type="entry name" value="COBQ_COBB_MIND_PARA NUCLEOTIDE BINDING DOMAIN-CONTAINING PROTEIN"/>
    <property type="match status" value="1"/>
</dbReference>
<dbReference type="PANTHER" id="PTHR13696">
    <property type="entry name" value="P-LOOP CONTAINING NUCLEOSIDE TRIPHOSPHATE HYDROLASE"/>
    <property type="match status" value="1"/>
</dbReference>
<dbReference type="AlphaFoldDB" id="A0A242MGK7"/>
<reference evidence="2 4" key="1">
    <citation type="submission" date="2017-03" db="EMBL/GenBank/DDBJ databases">
        <title>Genome analysis of strain PAMC 26510.</title>
        <authorList>
            <person name="Oh H.-M."/>
            <person name="Yang J.-A."/>
        </authorList>
    </citation>
    <scope>NUCLEOTIDE SEQUENCE [LARGE SCALE GENOMIC DNA]</scope>
    <source>
        <strain evidence="2 4">PAMC 26510</strain>
    </source>
</reference>
<dbReference type="SUPFAM" id="SSF52540">
    <property type="entry name" value="P-loop containing nucleoside triphosphate hydrolases"/>
    <property type="match status" value="1"/>
</dbReference>
<feature type="domain" description="CobQ/CobB/MinD/ParA nucleotide binding" evidence="1">
    <location>
        <begin position="24"/>
        <end position="196"/>
    </location>
</feature>
<dbReference type="Pfam" id="PF01656">
    <property type="entry name" value="CbiA"/>
    <property type="match status" value="1"/>
</dbReference>
<dbReference type="InterPro" id="IPR002586">
    <property type="entry name" value="CobQ/CobB/MinD/ParA_Nub-bd_dom"/>
</dbReference>
<dbReference type="InterPro" id="IPR050678">
    <property type="entry name" value="DNA_Partitioning_ATPase"/>
</dbReference>
<organism evidence="2 4">
    <name type="scientific">Caballeronia sordidicola</name>
    <name type="common">Burkholderia sordidicola</name>
    <dbReference type="NCBI Taxonomy" id="196367"/>
    <lineage>
        <taxon>Bacteria</taxon>
        <taxon>Pseudomonadati</taxon>
        <taxon>Pseudomonadota</taxon>
        <taxon>Betaproteobacteria</taxon>
        <taxon>Burkholderiales</taxon>
        <taxon>Burkholderiaceae</taxon>
        <taxon>Caballeronia</taxon>
    </lineage>
</organism>
<dbReference type="Gene3D" id="3.40.50.300">
    <property type="entry name" value="P-loop containing nucleotide triphosphate hydrolases"/>
    <property type="match status" value="1"/>
</dbReference>
<sequence length="233" mass="25225">MYDSHVCYFPDYLNSGKVIFMKTIIIASQKGGSGKTTLVSHLAVEAERIGDGPVWIIDTDRQGTLSRWHGQREADTPQRADVPFSKLSAALIALEKQHATYCFIDTAPALSEQNANLLRMADLVLIPVRPSPADLWAVSETVEQVKSAGKPLLFVITQAKPQASITAQTVAVLSQHGQVAQAFIADRVPYAAAMTSGRTAPEIGPKSPTAVEIAELWVCVKSCFHEIRKVANG</sequence>
<accession>A0A242MGK7</accession>
<evidence type="ECO:0000313" key="4">
    <source>
        <dbReference type="Proteomes" id="UP000194546"/>
    </source>
</evidence>
<evidence type="ECO:0000313" key="3">
    <source>
        <dbReference type="EMBL" id="OTP74141.1"/>
    </source>
</evidence>
<proteinExistence type="predicted"/>
<dbReference type="Proteomes" id="UP000194546">
    <property type="component" value="Unassembled WGS sequence"/>
</dbReference>
<dbReference type="EMBL" id="NBTY01000090">
    <property type="protein sequence ID" value="OTP74141.1"/>
    <property type="molecule type" value="Genomic_DNA"/>
</dbReference>
<gene>
    <name evidence="3" type="ORF">PAMC26510_17285</name>
    <name evidence="2" type="ORF">PAMC26510_25525</name>
</gene>
<dbReference type="CDD" id="cd02042">
    <property type="entry name" value="ParAB_family"/>
    <property type="match status" value="1"/>
</dbReference>
<dbReference type="EMBL" id="NBTY01000139">
    <property type="protein sequence ID" value="OTP70431.1"/>
    <property type="molecule type" value="Genomic_DNA"/>
</dbReference>
<dbReference type="PIRSF" id="PIRSF009320">
    <property type="entry name" value="Nuc_binding_HP_1000"/>
    <property type="match status" value="1"/>
</dbReference>
<protein>
    <submittedName>
        <fullName evidence="2">Chromosome (Plasmid) partitioning protein ParA</fullName>
    </submittedName>
</protein>
<evidence type="ECO:0000313" key="2">
    <source>
        <dbReference type="EMBL" id="OTP70431.1"/>
    </source>
</evidence>
<evidence type="ECO:0000259" key="1">
    <source>
        <dbReference type="Pfam" id="PF01656"/>
    </source>
</evidence>
<comment type="caution">
    <text evidence="2">The sequence shown here is derived from an EMBL/GenBank/DDBJ whole genome shotgun (WGS) entry which is preliminary data.</text>
</comment>
<name>A0A242MGK7_CABSO</name>